<comment type="caution">
    <text evidence="2">The sequence shown here is derived from an EMBL/GenBank/DDBJ whole genome shotgun (WGS) entry which is preliminary data.</text>
</comment>
<keyword evidence="3" id="KW-1185">Reference proteome</keyword>
<reference evidence="2" key="1">
    <citation type="submission" date="2022-11" db="EMBL/GenBank/DDBJ databases">
        <title>Chromosomal genome sequence assembly and mating type (MAT) locus characterization of the leprose asexual lichenized fungus Lepraria neglecta (Nyl.) Erichsen.</title>
        <authorList>
            <person name="Allen J.L."/>
            <person name="Pfeffer B."/>
        </authorList>
    </citation>
    <scope>NUCLEOTIDE SEQUENCE</scope>
    <source>
        <strain evidence="2">Allen 5258</strain>
    </source>
</reference>
<name>A0AAE0DIU8_9LECA</name>
<evidence type="ECO:0000259" key="1">
    <source>
        <dbReference type="Pfam" id="PF24864"/>
    </source>
</evidence>
<dbReference type="PANTHER" id="PTHR38790">
    <property type="entry name" value="2EXR DOMAIN-CONTAINING PROTEIN-RELATED"/>
    <property type="match status" value="1"/>
</dbReference>
<evidence type="ECO:0000313" key="3">
    <source>
        <dbReference type="Proteomes" id="UP001276659"/>
    </source>
</evidence>
<dbReference type="Proteomes" id="UP001276659">
    <property type="component" value="Unassembled WGS sequence"/>
</dbReference>
<gene>
    <name evidence="2" type="ORF">OEA41_005091</name>
</gene>
<dbReference type="Pfam" id="PF24864">
    <property type="entry name" value="DUF7730"/>
    <property type="match status" value="1"/>
</dbReference>
<organism evidence="2 3">
    <name type="scientific">Lepraria neglecta</name>
    <dbReference type="NCBI Taxonomy" id="209136"/>
    <lineage>
        <taxon>Eukaryota</taxon>
        <taxon>Fungi</taxon>
        <taxon>Dikarya</taxon>
        <taxon>Ascomycota</taxon>
        <taxon>Pezizomycotina</taxon>
        <taxon>Lecanoromycetes</taxon>
        <taxon>OSLEUM clade</taxon>
        <taxon>Lecanoromycetidae</taxon>
        <taxon>Lecanorales</taxon>
        <taxon>Lecanorineae</taxon>
        <taxon>Stereocaulaceae</taxon>
        <taxon>Lepraria</taxon>
    </lineage>
</organism>
<protein>
    <recommendedName>
        <fullName evidence="1">DUF7730 domain-containing protein</fullName>
    </recommendedName>
</protein>
<proteinExistence type="predicted"/>
<dbReference type="AlphaFoldDB" id="A0AAE0DIU8"/>
<feature type="domain" description="DUF7730" evidence="1">
    <location>
        <begin position="44"/>
        <end position="262"/>
    </location>
</feature>
<dbReference type="InterPro" id="IPR056632">
    <property type="entry name" value="DUF7730"/>
</dbReference>
<accession>A0AAE0DIU8</accession>
<dbReference type="EMBL" id="JASNWA010000010">
    <property type="protein sequence ID" value="KAK3168643.1"/>
    <property type="molecule type" value="Genomic_DNA"/>
</dbReference>
<sequence length="278" mass="32055">MHDLVEGNFLRNASRLLPFRRKNVKSAVPKPYVGLVTPGQAAAFQSQSLFFTQLPPEVRALIYAELLRRAADVVHIVKKIKKRVDYVRCKGKCSMEYNFKCQAGTEDGNNGGILPLLRTCQKAHLEATPTLYTLSTFDFRSFDAFIILSLIALPQTWNSIRKLHLKWHFGYRLWCGHEDQRLKDDPVWMKFWEIMARMRGLTDIQVDLDAYLEDGVLSAGIEAEVFKPLLEVRQAGRFDVRVTWPRRTGRDGDEVREEPFRLMRITNGADRNVVKSNQ</sequence>
<evidence type="ECO:0000313" key="2">
    <source>
        <dbReference type="EMBL" id="KAK3168643.1"/>
    </source>
</evidence>